<dbReference type="InterPro" id="IPR052356">
    <property type="entry name" value="Thiol_S-MT"/>
</dbReference>
<dbReference type="PANTHER" id="PTHR45036:SF1">
    <property type="entry name" value="METHYLTRANSFERASE LIKE 7A"/>
    <property type="match status" value="1"/>
</dbReference>
<sequence>MALPPALSALLEPWTFMALSLAYLPPTLFSLLFPPNLSTLLSWPRLQEAWFGRFWAVIGPNVRTIAEAKVVPLLQGRVTHGIIPTSEDSPAPTHPAVSGTVLEIGPGSGMWTSLYTPRYLPQLTKVYGIEPNPAQHPALRAQIAAAGLDDSTYEIVPLGIQDLAASGKVPLASADCVVTVMCLCSIPDPEQHIKELYGYLKPGGRWYVYEHVKCYRTQGWGMGLYQSLLNFIWPHFTGGCQMNRDTEKSVKEAGPWSKVDLHQVDGEPWYFTMPHTIGVLTK</sequence>
<dbReference type="AlphaFoldDB" id="A0AAN6MNB7"/>
<reference evidence="1" key="1">
    <citation type="journal article" date="2023" name="Mol. Phylogenet. Evol.">
        <title>Genome-scale phylogeny and comparative genomics of the fungal order Sordariales.</title>
        <authorList>
            <person name="Hensen N."/>
            <person name="Bonometti L."/>
            <person name="Westerberg I."/>
            <person name="Brannstrom I.O."/>
            <person name="Guillou S."/>
            <person name="Cros-Aarteil S."/>
            <person name="Calhoun S."/>
            <person name="Haridas S."/>
            <person name="Kuo A."/>
            <person name="Mondo S."/>
            <person name="Pangilinan J."/>
            <person name="Riley R."/>
            <person name="LaButti K."/>
            <person name="Andreopoulos B."/>
            <person name="Lipzen A."/>
            <person name="Chen C."/>
            <person name="Yan M."/>
            <person name="Daum C."/>
            <person name="Ng V."/>
            <person name="Clum A."/>
            <person name="Steindorff A."/>
            <person name="Ohm R.A."/>
            <person name="Martin F."/>
            <person name="Silar P."/>
            <person name="Natvig D.O."/>
            <person name="Lalanne C."/>
            <person name="Gautier V."/>
            <person name="Ament-Velasquez S.L."/>
            <person name="Kruys A."/>
            <person name="Hutchinson M.I."/>
            <person name="Powell A.J."/>
            <person name="Barry K."/>
            <person name="Miller A.N."/>
            <person name="Grigoriev I.V."/>
            <person name="Debuchy R."/>
            <person name="Gladieux P."/>
            <person name="Hiltunen Thoren M."/>
            <person name="Johannesson H."/>
        </authorList>
    </citation>
    <scope>NUCLEOTIDE SEQUENCE</scope>
    <source>
        <strain evidence="1">CBS 103.79</strain>
    </source>
</reference>
<dbReference type="Pfam" id="PF13489">
    <property type="entry name" value="Methyltransf_23"/>
    <property type="match status" value="1"/>
</dbReference>
<organism evidence="1 2">
    <name type="scientific">Staphylotrichum tortipilum</name>
    <dbReference type="NCBI Taxonomy" id="2831512"/>
    <lineage>
        <taxon>Eukaryota</taxon>
        <taxon>Fungi</taxon>
        <taxon>Dikarya</taxon>
        <taxon>Ascomycota</taxon>
        <taxon>Pezizomycotina</taxon>
        <taxon>Sordariomycetes</taxon>
        <taxon>Sordariomycetidae</taxon>
        <taxon>Sordariales</taxon>
        <taxon>Chaetomiaceae</taxon>
        <taxon>Staphylotrichum</taxon>
    </lineage>
</organism>
<dbReference type="EMBL" id="MU855414">
    <property type="protein sequence ID" value="KAK3904090.1"/>
    <property type="molecule type" value="Genomic_DNA"/>
</dbReference>
<dbReference type="Gene3D" id="3.40.50.150">
    <property type="entry name" value="Vaccinia Virus protein VP39"/>
    <property type="match status" value="1"/>
</dbReference>
<proteinExistence type="predicted"/>
<dbReference type="PANTHER" id="PTHR45036">
    <property type="entry name" value="METHYLTRANSFERASE LIKE 7B"/>
    <property type="match status" value="1"/>
</dbReference>
<dbReference type="Proteomes" id="UP001303889">
    <property type="component" value="Unassembled WGS sequence"/>
</dbReference>
<name>A0AAN6MNB7_9PEZI</name>
<gene>
    <name evidence="1" type="ORF">C8A05DRAFT_14014</name>
</gene>
<reference evidence="1" key="2">
    <citation type="submission" date="2023-05" db="EMBL/GenBank/DDBJ databases">
        <authorList>
            <consortium name="Lawrence Berkeley National Laboratory"/>
            <person name="Steindorff A."/>
            <person name="Hensen N."/>
            <person name="Bonometti L."/>
            <person name="Westerberg I."/>
            <person name="Brannstrom I.O."/>
            <person name="Guillou S."/>
            <person name="Cros-Aarteil S."/>
            <person name="Calhoun S."/>
            <person name="Haridas S."/>
            <person name="Kuo A."/>
            <person name="Mondo S."/>
            <person name="Pangilinan J."/>
            <person name="Riley R."/>
            <person name="Labutti K."/>
            <person name="Andreopoulos B."/>
            <person name="Lipzen A."/>
            <person name="Chen C."/>
            <person name="Yanf M."/>
            <person name="Daum C."/>
            <person name="Ng V."/>
            <person name="Clum A."/>
            <person name="Ohm R."/>
            <person name="Martin F."/>
            <person name="Silar P."/>
            <person name="Natvig D."/>
            <person name="Lalanne C."/>
            <person name="Gautier V."/>
            <person name="Ament-Velasquez S.L."/>
            <person name="Kruys A."/>
            <person name="Hutchinson M.I."/>
            <person name="Powell A.J."/>
            <person name="Barry K."/>
            <person name="Miller A.N."/>
            <person name="Grigoriev I.V."/>
            <person name="Debuchy R."/>
            <person name="Gladieux P."/>
            <person name="Thoren M.H."/>
            <person name="Johannesson H."/>
        </authorList>
    </citation>
    <scope>NUCLEOTIDE SEQUENCE</scope>
    <source>
        <strain evidence="1">CBS 103.79</strain>
    </source>
</reference>
<comment type="caution">
    <text evidence="1">The sequence shown here is derived from an EMBL/GenBank/DDBJ whole genome shotgun (WGS) entry which is preliminary data.</text>
</comment>
<evidence type="ECO:0000313" key="1">
    <source>
        <dbReference type="EMBL" id="KAK3904090.1"/>
    </source>
</evidence>
<dbReference type="CDD" id="cd02440">
    <property type="entry name" value="AdoMet_MTases"/>
    <property type="match status" value="1"/>
</dbReference>
<accession>A0AAN6MNB7</accession>
<protein>
    <recommendedName>
        <fullName evidence="3">S-adenosyl-L-methionine-dependent methyltransferase</fullName>
    </recommendedName>
</protein>
<dbReference type="InterPro" id="IPR029063">
    <property type="entry name" value="SAM-dependent_MTases_sf"/>
</dbReference>
<keyword evidence="2" id="KW-1185">Reference proteome</keyword>
<dbReference type="SUPFAM" id="SSF53335">
    <property type="entry name" value="S-adenosyl-L-methionine-dependent methyltransferases"/>
    <property type="match status" value="1"/>
</dbReference>
<evidence type="ECO:0000313" key="2">
    <source>
        <dbReference type="Proteomes" id="UP001303889"/>
    </source>
</evidence>
<evidence type="ECO:0008006" key="3">
    <source>
        <dbReference type="Google" id="ProtNLM"/>
    </source>
</evidence>